<dbReference type="GO" id="GO:0005737">
    <property type="term" value="C:cytoplasm"/>
    <property type="evidence" value="ECO:0007669"/>
    <property type="project" value="UniProtKB-SubCell"/>
</dbReference>
<gene>
    <name evidence="12" type="ORF">C6B37_00035</name>
</gene>
<feature type="domain" description="Core-binding (CB)" evidence="11">
    <location>
        <begin position="1"/>
        <end position="87"/>
    </location>
</feature>
<dbReference type="PANTHER" id="PTHR30349">
    <property type="entry name" value="PHAGE INTEGRASE-RELATED"/>
    <property type="match status" value="1"/>
</dbReference>
<sequence>MLDLINDFEIFLSIERNYSILTVNNYIKDLKEFQHFFLCKNMEFNFDNLTQEKQARIFISYLNQRKLKNISIMRKVSSLRTFYNFLIERHCFKQNIFKLIKLKKAPKKLPKIISETNIQMLFKAIDTSNQLGYRNYLILDLLYSCGLRVGELINLKIKDIYFSNAQILIYGKGNKNRYLPLHANLLKMLKYYIYNIRAFLNSSSSINRNDYLFLNYKQKPLTTKGIRFILDQLCFRIKQNTIKISPHMIRHAFATILLNNGADLRVVQELLGHKNLKTTQIYTYVSNTFLKNQFLTHHPRNNYKKNYKKLSTGETNYE</sequence>
<accession>A0A2S8NVI3</accession>
<dbReference type="SUPFAM" id="SSF56349">
    <property type="entry name" value="DNA breaking-rejoining enzymes"/>
    <property type="match status" value="1"/>
</dbReference>
<keyword evidence="2" id="KW-0963">Cytoplasm</keyword>
<dbReference type="SUPFAM" id="SSF47823">
    <property type="entry name" value="lambda integrase-like, N-terminal domain"/>
    <property type="match status" value="1"/>
</dbReference>
<evidence type="ECO:0000256" key="9">
    <source>
        <dbReference type="PROSITE-ProRule" id="PRU01248"/>
    </source>
</evidence>
<dbReference type="InterPro" id="IPR050090">
    <property type="entry name" value="Tyrosine_recombinase_XerCD"/>
</dbReference>
<dbReference type="InterPro" id="IPR011010">
    <property type="entry name" value="DNA_brk_join_enz"/>
</dbReference>
<comment type="subcellular location">
    <subcellularLocation>
        <location evidence="1">Cytoplasm</location>
    </subcellularLocation>
</comment>
<keyword evidence="8" id="KW-0131">Cell cycle</keyword>
<dbReference type="PANTHER" id="PTHR30349:SF77">
    <property type="entry name" value="TYROSINE RECOMBINASE XERC"/>
    <property type="match status" value="1"/>
</dbReference>
<dbReference type="Proteomes" id="UP000238672">
    <property type="component" value="Unassembled WGS sequence"/>
</dbReference>
<dbReference type="Pfam" id="PF00589">
    <property type="entry name" value="Phage_integrase"/>
    <property type="match status" value="1"/>
</dbReference>
<dbReference type="GO" id="GO:0007059">
    <property type="term" value="P:chromosome segregation"/>
    <property type="evidence" value="ECO:0007669"/>
    <property type="project" value="UniProtKB-KW"/>
</dbReference>
<dbReference type="InterPro" id="IPR044068">
    <property type="entry name" value="CB"/>
</dbReference>
<keyword evidence="13" id="KW-1185">Reference proteome</keyword>
<dbReference type="Gene3D" id="1.10.150.130">
    <property type="match status" value="1"/>
</dbReference>
<evidence type="ECO:0000313" key="13">
    <source>
        <dbReference type="Proteomes" id="UP000238672"/>
    </source>
</evidence>
<dbReference type="AlphaFoldDB" id="A0A2S8NVI3"/>
<evidence type="ECO:0000259" key="11">
    <source>
        <dbReference type="PROSITE" id="PS51900"/>
    </source>
</evidence>
<dbReference type="InterPro" id="IPR010998">
    <property type="entry name" value="Integrase_recombinase_N"/>
</dbReference>
<keyword evidence="3" id="KW-0132">Cell division</keyword>
<evidence type="ECO:0000259" key="10">
    <source>
        <dbReference type="PROSITE" id="PS51898"/>
    </source>
</evidence>
<organism evidence="12 13">
    <name type="scientific">Candidatus Phytoplasma phoenicium</name>
    <dbReference type="NCBI Taxonomy" id="198422"/>
    <lineage>
        <taxon>Bacteria</taxon>
        <taxon>Bacillati</taxon>
        <taxon>Mycoplasmatota</taxon>
        <taxon>Mollicutes</taxon>
        <taxon>Acholeplasmatales</taxon>
        <taxon>Acholeplasmataceae</taxon>
        <taxon>Candidatus Phytoplasma</taxon>
        <taxon>16SrIX (Pigeon pea witches'-broom group)</taxon>
    </lineage>
</organism>
<keyword evidence="7" id="KW-0233">DNA recombination</keyword>
<dbReference type="GO" id="GO:0006310">
    <property type="term" value="P:DNA recombination"/>
    <property type="evidence" value="ECO:0007669"/>
    <property type="project" value="UniProtKB-KW"/>
</dbReference>
<evidence type="ECO:0000256" key="5">
    <source>
        <dbReference type="ARBA" id="ARBA00022908"/>
    </source>
</evidence>
<dbReference type="Pfam" id="PF02899">
    <property type="entry name" value="Phage_int_SAM_1"/>
    <property type="match status" value="1"/>
</dbReference>
<dbReference type="GO" id="GO:0003677">
    <property type="term" value="F:DNA binding"/>
    <property type="evidence" value="ECO:0007669"/>
    <property type="project" value="UniProtKB-UniRule"/>
</dbReference>
<keyword evidence="6 9" id="KW-0238">DNA-binding</keyword>
<dbReference type="InterPro" id="IPR004107">
    <property type="entry name" value="Integrase_SAM-like_N"/>
</dbReference>
<evidence type="ECO:0000256" key="2">
    <source>
        <dbReference type="ARBA" id="ARBA00022490"/>
    </source>
</evidence>
<dbReference type="GO" id="GO:0051301">
    <property type="term" value="P:cell division"/>
    <property type="evidence" value="ECO:0007669"/>
    <property type="project" value="UniProtKB-KW"/>
</dbReference>
<dbReference type="GO" id="GO:0015074">
    <property type="term" value="P:DNA integration"/>
    <property type="evidence" value="ECO:0007669"/>
    <property type="project" value="UniProtKB-KW"/>
</dbReference>
<evidence type="ECO:0000256" key="6">
    <source>
        <dbReference type="ARBA" id="ARBA00023125"/>
    </source>
</evidence>
<dbReference type="EMBL" id="PUUG01000001">
    <property type="protein sequence ID" value="PQP79983.1"/>
    <property type="molecule type" value="Genomic_DNA"/>
</dbReference>
<dbReference type="InterPro" id="IPR002104">
    <property type="entry name" value="Integrase_catalytic"/>
</dbReference>
<evidence type="ECO:0000256" key="8">
    <source>
        <dbReference type="ARBA" id="ARBA00023306"/>
    </source>
</evidence>
<dbReference type="PROSITE" id="PS51898">
    <property type="entry name" value="TYR_RECOMBINASE"/>
    <property type="match status" value="1"/>
</dbReference>
<reference evidence="12 13" key="1">
    <citation type="submission" date="2018-02" db="EMBL/GenBank/DDBJ databases">
        <title>Metagenomics reveals mixed infection of spiroplasma and phytoplasma in chicory.</title>
        <authorList>
            <person name="Polano C."/>
            <person name="Moruzzi S."/>
            <person name="Ermacora P."/>
            <person name="Ferrini F."/>
            <person name="Martini M."/>
            <person name="Firrao G."/>
        </authorList>
    </citation>
    <scope>NUCLEOTIDE SEQUENCE [LARGE SCALE GENOMIC DNA]</scope>
    <source>
        <strain evidence="12 13">ChiP</strain>
    </source>
</reference>
<dbReference type="Gene3D" id="1.10.443.10">
    <property type="entry name" value="Intergrase catalytic core"/>
    <property type="match status" value="1"/>
</dbReference>
<dbReference type="PROSITE" id="PS51900">
    <property type="entry name" value="CB"/>
    <property type="match status" value="1"/>
</dbReference>
<evidence type="ECO:0000256" key="3">
    <source>
        <dbReference type="ARBA" id="ARBA00022618"/>
    </source>
</evidence>
<evidence type="ECO:0000313" key="12">
    <source>
        <dbReference type="EMBL" id="PQP79983.1"/>
    </source>
</evidence>
<evidence type="ECO:0000256" key="1">
    <source>
        <dbReference type="ARBA" id="ARBA00004496"/>
    </source>
</evidence>
<name>A0A2S8NVI3_9MOLU</name>
<comment type="caution">
    <text evidence="12">The sequence shown here is derived from an EMBL/GenBank/DDBJ whole genome shotgun (WGS) entry which is preliminary data.</text>
</comment>
<evidence type="ECO:0000256" key="4">
    <source>
        <dbReference type="ARBA" id="ARBA00022829"/>
    </source>
</evidence>
<keyword evidence="4" id="KW-0159">Chromosome partition</keyword>
<evidence type="ECO:0000256" key="7">
    <source>
        <dbReference type="ARBA" id="ARBA00023172"/>
    </source>
</evidence>
<proteinExistence type="predicted"/>
<keyword evidence="5" id="KW-0229">DNA integration</keyword>
<feature type="domain" description="Tyr recombinase" evidence="10">
    <location>
        <begin position="108"/>
        <end position="295"/>
    </location>
</feature>
<protein>
    <submittedName>
        <fullName evidence="12">Integrase</fullName>
    </submittedName>
</protein>
<dbReference type="InterPro" id="IPR013762">
    <property type="entry name" value="Integrase-like_cat_sf"/>
</dbReference>